<comment type="caution">
    <text evidence="2">The sequence shown here is derived from an EMBL/GenBank/DDBJ whole genome shotgun (WGS) entry which is preliminary data.</text>
</comment>
<evidence type="ECO:0000313" key="3">
    <source>
        <dbReference type="Proteomes" id="UP000317209"/>
    </source>
</evidence>
<evidence type="ECO:0000256" key="1">
    <source>
        <dbReference type="SAM" id="Phobius"/>
    </source>
</evidence>
<keyword evidence="3" id="KW-1185">Reference proteome</keyword>
<evidence type="ECO:0000313" key="2">
    <source>
        <dbReference type="EMBL" id="TQL84948.1"/>
    </source>
</evidence>
<reference evidence="2 3" key="1">
    <citation type="submission" date="2019-06" db="EMBL/GenBank/DDBJ databases">
        <title>Sequencing the genomes of 1000 actinobacteria strains.</title>
        <authorList>
            <person name="Klenk H.-P."/>
        </authorList>
    </citation>
    <scope>NUCLEOTIDE SEQUENCE [LARGE SCALE GENOMIC DNA]</scope>
    <source>
        <strain evidence="2 3">DSM 20169</strain>
    </source>
</reference>
<keyword evidence="1" id="KW-0812">Transmembrane</keyword>
<dbReference type="EMBL" id="VFOX01000001">
    <property type="protein sequence ID" value="TQL84948.1"/>
    <property type="molecule type" value="Genomic_DNA"/>
</dbReference>
<dbReference type="Proteomes" id="UP000317209">
    <property type="component" value="Unassembled WGS sequence"/>
</dbReference>
<accession>A0A543BJF7</accession>
<dbReference type="AlphaFoldDB" id="A0A543BJF7"/>
<name>A0A543BJF7_9MICO</name>
<feature type="transmembrane region" description="Helical" evidence="1">
    <location>
        <begin position="12"/>
        <end position="31"/>
    </location>
</feature>
<keyword evidence="1" id="KW-0472">Membrane</keyword>
<proteinExistence type="predicted"/>
<protein>
    <submittedName>
        <fullName evidence="2">Uncharacterized protein</fullName>
    </submittedName>
</protein>
<keyword evidence="1" id="KW-1133">Transmembrane helix</keyword>
<gene>
    <name evidence="2" type="ORF">FB560_0542</name>
</gene>
<dbReference type="RefSeq" id="WP_170197990.1">
    <property type="nucleotide sequence ID" value="NZ_VFOX01000001.1"/>
</dbReference>
<organism evidence="2 3">
    <name type="scientific">Microbacterium saperdae</name>
    <dbReference type="NCBI Taxonomy" id="69368"/>
    <lineage>
        <taxon>Bacteria</taxon>
        <taxon>Bacillati</taxon>
        <taxon>Actinomycetota</taxon>
        <taxon>Actinomycetes</taxon>
        <taxon>Micrococcales</taxon>
        <taxon>Microbacteriaceae</taxon>
        <taxon>Microbacterium</taxon>
    </lineage>
</organism>
<sequence length="50" mass="5297">MARVAGRNLAMSWIAGVFCTGVILALLWLSIPMLPLLAEFAGTALRNAVP</sequence>